<dbReference type="RefSeq" id="WP_013257083.1">
    <property type="nucleotide sequence ID" value="NC_014365.1"/>
</dbReference>
<dbReference type="InterPro" id="IPR003594">
    <property type="entry name" value="HATPase_dom"/>
</dbReference>
<dbReference type="Pfam" id="PF13185">
    <property type="entry name" value="GAF_2"/>
    <property type="match status" value="1"/>
</dbReference>
<keyword evidence="4" id="KW-0808">Transferase</keyword>
<dbReference type="SMART" id="SM00065">
    <property type="entry name" value="GAF"/>
    <property type="match status" value="1"/>
</dbReference>
<feature type="modified residue" description="4-aspartylphosphate" evidence="6">
    <location>
        <position position="748"/>
    </location>
</feature>
<dbReference type="GO" id="GO:0000155">
    <property type="term" value="F:phosphorelay sensor kinase activity"/>
    <property type="evidence" value="ECO:0007669"/>
    <property type="project" value="InterPro"/>
</dbReference>
<keyword evidence="12" id="KW-1185">Reference proteome</keyword>
<dbReference type="PROSITE" id="PS50110">
    <property type="entry name" value="RESPONSE_REGULATORY"/>
    <property type="match status" value="1"/>
</dbReference>
<organism evidence="11 12">
    <name type="scientific">Desulfarculus baarsii (strain ATCC 33931 / DSM 2075 / LMG 7858 / VKM B-1802 / 2st14)</name>
    <dbReference type="NCBI Taxonomy" id="644282"/>
    <lineage>
        <taxon>Bacteria</taxon>
        <taxon>Pseudomonadati</taxon>
        <taxon>Thermodesulfobacteriota</taxon>
        <taxon>Desulfarculia</taxon>
        <taxon>Desulfarculales</taxon>
        <taxon>Desulfarculaceae</taxon>
        <taxon>Desulfarculus</taxon>
    </lineage>
</organism>
<dbReference type="InterPro" id="IPR003661">
    <property type="entry name" value="HisK_dim/P_dom"/>
</dbReference>
<evidence type="ECO:0000256" key="2">
    <source>
        <dbReference type="ARBA" id="ARBA00012438"/>
    </source>
</evidence>
<dbReference type="SUPFAM" id="SSF52172">
    <property type="entry name" value="CheY-like"/>
    <property type="match status" value="1"/>
</dbReference>
<dbReference type="Gene3D" id="1.10.287.130">
    <property type="match status" value="1"/>
</dbReference>
<evidence type="ECO:0000259" key="9">
    <source>
        <dbReference type="PROSITE" id="PS50112"/>
    </source>
</evidence>
<accession>E1QGB5</accession>
<dbReference type="eggNOG" id="COG3852">
    <property type="taxonomic scope" value="Bacteria"/>
</dbReference>
<dbReference type="SUPFAM" id="SSF55781">
    <property type="entry name" value="GAF domain-like"/>
    <property type="match status" value="1"/>
</dbReference>
<sequence length="822" mass="89887">MGAITAEGAARRLSQSPLPHFQTKVIDGLRQMVVFLDPHGKITWANEAACKKAGLFLDSLIGNPCCRVWGQQSQRCAACPLSEAMARGVEMKSRLDLGDEGQWESSLTPYFNEGGMLLGFAEVIAPYAPPLLDKFTHDLSFRALRCLCKSAQSIIAGESEAAIINQCCRIVVEEGGYHAAMIVYANQDQKRALSLMAFHGLDYFETNAIVKNLSWDDDKQSTSITAKAINSGGHQIVYDIAAMPNYQPWRDMLLKKGLRSCISLPLRDEAGRALGALTVFAREPYSFSSEEAAILQNLADNLSYGVRIIRARREKAMLLSAMGQIAEGLVYVDKDGVIGYVNKAAEEISQFDKEELLGCHYSIIYPKRPGQGLPESLKQALKEGRPWSGRLTTSRKNGQTIVVEANISPVTNEIDKDTHYFLVGKDVTAQIALEARLRQAQKMEAIGTLSRGIAHDFNNILAAIMGFTEASLGRLDDRQALANNLGEVVTACERAQILVRQILSFSKPSERNRAPMKIKAVTDEVLNMLRATLPATVEVQANTDIESRVMADSTELHQVLMNICANAGQAMPGGGVLRVSLSEQTVVDVEPLAGIHFTNARPGRFARIDIADTGHGMSQETMDRVFDPFFTTKQKAGGNGLGLSVAMGIVNSLGGAVTMRSKPGQGSVFSVFLPLTQEMPPEEKPYVVDQAPVGSETILLIDDEPQLVDATTMILEDLGYQVVGKTSPESALRDFNSSPELFDLVITDMTMPGMTGEELARNFLNARPRLPVIILSGYHKRGPSPFGNLANLTYLDKPIRRLDLAQAIRRALSRADENLRAR</sequence>
<evidence type="ECO:0000256" key="4">
    <source>
        <dbReference type="ARBA" id="ARBA00022679"/>
    </source>
</evidence>
<dbReference type="Pfam" id="PF00072">
    <property type="entry name" value="Response_reg"/>
    <property type="match status" value="1"/>
</dbReference>
<feature type="domain" description="Histidine kinase" evidence="7">
    <location>
        <begin position="452"/>
        <end position="677"/>
    </location>
</feature>
<evidence type="ECO:0000256" key="1">
    <source>
        <dbReference type="ARBA" id="ARBA00000085"/>
    </source>
</evidence>
<dbReference type="Gene3D" id="3.30.565.10">
    <property type="entry name" value="Histidine kinase-like ATPase, C-terminal domain"/>
    <property type="match status" value="1"/>
</dbReference>
<dbReference type="Gene3D" id="3.30.450.40">
    <property type="match status" value="1"/>
</dbReference>
<dbReference type="InterPro" id="IPR004358">
    <property type="entry name" value="Sig_transdc_His_kin-like_C"/>
</dbReference>
<dbReference type="OrthoDB" id="9813024at2"/>
<dbReference type="SUPFAM" id="SSF55785">
    <property type="entry name" value="PYP-like sensor domain (PAS domain)"/>
    <property type="match status" value="2"/>
</dbReference>
<evidence type="ECO:0000256" key="3">
    <source>
        <dbReference type="ARBA" id="ARBA00022553"/>
    </source>
</evidence>
<dbReference type="Proteomes" id="UP000009047">
    <property type="component" value="Chromosome"/>
</dbReference>
<dbReference type="HOGENOM" id="CLU_000445_114_51_7"/>
<feature type="domain" description="Response regulatory" evidence="8">
    <location>
        <begin position="697"/>
        <end position="812"/>
    </location>
</feature>
<dbReference type="Pfam" id="PF00512">
    <property type="entry name" value="HisKA"/>
    <property type="match status" value="1"/>
</dbReference>
<reference evidence="11 12" key="1">
    <citation type="journal article" date="2010" name="Stand. Genomic Sci.">
        <title>Complete genome sequence of Desulfarculus baarsii type strain (2st14).</title>
        <authorList>
            <person name="Sun H."/>
            <person name="Spring S."/>
            <person name="Lapidus A."/>
            <person name="Davenport K."/>
            <person name="Del Rio T.G."/>
            <person name="Tice H."/>
            <person name="Nolan M."/>
            <person name="Copeland A."/>
            <person name="Cheng J.F."/>
            <person name="Lucas S."/>
            <person name="Tapia R."/>
            <person name="Goodwin L."/>
            <person name="Pitluck S."/>
            <person name="Ivanova N."/>
            <person name="Pagani I."/>
            <person name="Mavromatis K."/>
            <person name="Ovchinnikova G."/>
            <person name="Pati A."/>
            <person name="Chen A."/>
            <person name="Palaniappan K."/>
            <person name="Hauser L."/>
            <person name="Chang Y.J."/>
            <person name="Jeffries C.D."/>
            <person name="Detter J.C."/>
            <person name="Han C."/>
            <person name="Rohde M."/>
            <person name="Brambilla E."/>
            <person name="Goker M."/>
            <person name="Woyke T."/>
            <person name="Bristow J."/>
            <person name="Eisen J.A."/>
            <person name="Markowitz V."/>
            <person name="Hugenholtz P."/>
            <person name="Kyrpides N.C."/>
            <person name="Klenk H.P."/>
            <person name="Land M."/>
        </authorList>
    </citation>
    <scope>NUCLEOTIDE SEQUENCE [LARGE SCALE GENOMIC DNA]</scope>
    <source>
        <strain evidence="12">ATCC 33931 / DSM 2075 / LMG 7858 / VKM B-1802 / 2st14</strain>
    </source>
</reference>
<dbReference type="EC" id="2.7.13.3" evidence="2"/>
<dbReference type="InterPro" id="IPR003018">
    <property type="entry name" value="GAF"/>
</dbReference>
<dbReference type="PROSITE" id="PS50113">
    <property type="entry name" value="PAC"/>
    <property type="match status" value="1"/>
</dbReference>
<dbReference type="NCBIfam" id="TIGR00229">
    <property type="entry name" value="sensory_box"/>
    <property type="match status" value="1"/>
</dbReference>
<dbReference type="Pfam" id="PF08448">
    <property type="entry name" value="PAS_4"/>
    <property type="match status" value="1"/>
</dbReference>
<dbReference type="KEGG" id="dbr:Deba_0250"/>
<evidence type="ECO:0000313" key="12">
    <source>
        <dbReference type="Proteomes" id="UP000009047"/>
    </source>
</evidence>
<keyword evidence="5 11" id="KW-0418">Kinase</keyword>
<dbReference type="InterPro" id="IPR005467">
    <property type="entry name" value="His_kinase_dom"/>
</dbReference>
<feature type="domain" description="PAS" evidence="9">
    <location>
        <begin position="314"/>
        <end position="384"/>
    </location>
</feature>
<evidence type="ECO:0000256" key="6">
    <source>
        <dbReference type="PROSITE-ProRule" id="PRU00169"/>
    </source>
</evidence>
<keyword evidence="3 6" id="KW-0597">Phosphoprotein</keyword>
<dbReference type="SUPFAM" id="SSF47384">
    <property type="entry name" value="Homodimeric domain of signal transducing histidine kinase"/>
    <property type="match status" value="1"/>
</dbReference>
<gene>
    <name evidence="11" type="ordered locus">Deba_0250</name>
</gene>
<dbReference type="InterPro" id="IPR013656">
    <property type="entry name" value="PAS_4"/>
</dbReference>
<dbReference type="PANTHER" id="PTHR43065">
    <property type="entry name" value="SENSOR HISTIDINE KINASE"/>
    <property type="match status" value="1"/>
</dbReference>
<dbReference type="SMART" id="SM00448">
    <property type="entry name" value="REC"/>
    <property type="match status" value="1"/>
</dbReference>
<dbReference type="InterPro" id="IPR035965">
    <property type="entry name" value="PAS-like_dom_sf"/>
</dbReference>
<dbReference type="SMART" id="SM00387">
    <property type="entry name" value="HATPase_c"/>
    <property type="match status" value="1"/>
</dbReference>
<evidence type="ECO:0000259" key="8">
    <source>
        <dbReference type="PROSITE" id="PS50110"/>
    </source>
</evidence>
<dbReference type="EMBL" id="CP002085">
    <property type="protein sequence ID" value="ADK83627.1"/>
    <property type="molecule type" value="Genomic_DNA"/>
</dbReference>
<dbReference type="eggNOG" id="COG2203">
    <property type="taxonomic scope" value="Bacteria"/>
</dbReference>
<dbReference type="CDD" id="cd00082">
    <property type="entry name" value="HisKA"/>
    <property type="match status" value="1"/>
</dbReference>
<protein>
    <recommendedName>
        <fullName evidence="2">histidine kinase</fullName>
        <ecNumber evidence="2">2.7.13.3</ecNumber>
    </recommendedName>
</protein>
<proteinExistence type="predicted"/>
<evidence type="ECO:0000259" key="7">
    <source>
        <dbReference type="PROSITE" id="PS50109"/>
    </source>
</evidence>
<dbReference type="Gene3D" id="3.40.50.2300">
    <property type="match status" value="1"/>
</dbReference>
<dbReference type="CDD" id="cd00130">
    <property type="entry name" value="PAS"/>
    <property type="match status" value="2"/>
</dbReference>
<dbReference type="InterPro" id="IPR011006">
    <property type="entry name" value="CheY-like_superfamily"/>
</dbReference>
<name>E1QGB5_DESB2</name>
<evidence type="ECO:0000313" key="11">
    <source>
        <dbReference type="EMBL" id="ADK83627.1"/>
    </source>
</evidence>
<dbReference type="Gene3D" id="3.30.450.20">
    <property type="entry name" value="PAS domain"/>
    <property type="match status" value="2"/>
</dbReference>
<dbReference type="SMART" id="SM00388">
    <property type="entry name" value="HisKA"/>
    <property type="match status" value="1"/>
</dbReference>
<dbReference type="STRING" id="644282.Deba_0250"/>
<dbReference type="Pfam" id="PF13426">
    <property type="entry name" value="PAS_9"/>
    <property type="match status" value="1"/>
</dbReference>
<dbReference type="InterPro" id="IPR029016">
    <property type="entry name" value="GAF-like_dom_sf"/>
</dbReference>
<evidence type="ECO:0000256" key="5">
    <source>
        <dbReference type="ARBA" id="ARBA00022777"/>
    </source>
</evidence>
<dbReference type="PROSITE" id="PS50112">
    <property type="entry name" value="PAS"/>
    <property type="match status" value="1"/>
</dbReference>
<dbReference type="InterPro" id="IPR036890">
    <property type="entry name" value="HATPase_C_sf"/>
</dbReference>
<dbReference type="AlphaFoldDB" id="E1QGB5"/>
<dbReference type="eggNOG" id="COG0784">
    <property type="taxonomic scope" value="Bacteria"/>
</dbReference>
<dbReference type="PRINTS" id="PR00344">
    <property type="entry name" value="BCTRLSENSOR"/>
</dbReference>
<dbReference type="InterPro" id="IPR036097">
    <property type="entry name" value="HisK_dim/P_sf"/>
</dbReference>
<feature type="domain" description="PAC" evidence="10">
    <location>
        <begin position="385"/>
        <end position="439"/>
    </location>
</feature>
<dbReference type="InterPro" id="IPR000700">
    <property type="entry name" value="PAS-assoc_C"/>
</dbReference>
<dbReference type="PANTHER" id="PTHR43065:SF42">
    <property type="entry name" value="TWO-COMPONENT SENSOR PPRA"/>
    <property type="match status" value="1"/>
</dbReference>
<dbReference type="SMART" id="SM00091">
    <property type="entry name" value="PAS"/>
    <property type="match status" value="2"/>
</dbReference>
<evidence type="ECO:0000259" key="10">
    <source>
        <dbReference type="PROSITE" id="PS50113"/>
    </source>
</evidence>
<dbReference type="SUPFAM" id="SSF55874">
    <property type="entry name" value="ATPase domain of HSP90 chaperone/DNA topoisomerase II/histidine kinase"/>
    <property type="match status" value="1"/>
</dbReference>
<dbReference type="InterPro" id="IPR000014">
    <property type="entry name" value="PAS"/>
</dbReference>
<dbReference type="InterPro" id="IPR001789">
    <property type="entry name" value="Sig_transdc_resp-reg_receiver"/>
</dbReference>
<dbReference type="PROSITE" id="PS50109">
    <property type="entry name" value="HIS_KIN"/>
    <property type="match status" value="1"/>
</dbReference>
<dbReference type="Pfam" id="PF02518">
    <property type="entry name" value="HATPase_c"/>
    <property type="match status" value="1"/>
</dbReference>
<comment type="catalytic activity">
    <reaction evidence="1">
        <text>ATP + protein L-histidine = ADP + protein N-phospho-L-histidine.</text>
        <dbReference type="EC" id="2.7.13.3"/>
    </reaction>
</comment>